<protein>
    <recommendedName>
        <fullName evidence="3">Lipoprotein</fullName>
    </recommendedName>
</protein>
<reference evidence="1 2" key="1">
    <citation type="submission" date="2016-12" db="EMBL/GenBank/DDBJ databases">
        <title>Trade-off between light-utilization and light-protection in marine flavobacteria.</title>
        <authorList>
            <person name="Kumagai Y."/>
            <person name="Yoshizawa S."/>
            <person name="Kogure K."/>
            <person name="Iwasaki W."/>
        </authorList>
    </citation>
    <scope>NUCLEOTIDE SEQUENCE [LARGE SCALE GENOMIC DNA]</scope>
    <source>
        <strain evidence="1 2">NBRC 108759</strain>
    </source>
</reference>
<dbReference type="Proteomes" id="UP000238882">
    <property type="component" value="Unassembled WGS sequence"/>
</dbReference>
<evidence type="ECO:0000313" key="2">
    <source>
        <dbReference type="Proteomes" id="UP000238882"/>
    </source>
</evidence>
<keyword evidence="2" id="KW-1185">Reference proteome</keyword>
<gene>
    <name evidence="1" type="ORF">BTO18_11460</name>
</gene>
<accession>A0A2S7WR11</accession>
<name>A0A2S7WR11_9FLAO</name>
<proteinExistence type="predicted"/>
<dbReference type="AlphaFoldDB" id="A0A2S7WR11"/>
<organism evidence="1 2">
    <name type="scientific">Polaribacter porphyrae</name>
    <dbReference type="NCBI Taxonomy" id="1137780"/>
    <lineage>
        <taxon>Bacteria</taxon>
        <taxon>Pseudomonadati</taxon>
        <taxon>Bacteroidota</taxon>
        <taxon>Flavobacteriia</taxon>
        <taxon>Flavobacteriales</taxon>
        <taxon>Flavobacteriaceae</taxon>
    </lineage>
</organism>
<comment type="caution">
    <text evidence="1">The sequence shown here is derived from an EMBL/GenBank/DDBJ whole genome shotgun (WGS) entry which is preliminary data.</text>
</comment>
<evidence type="ECO:0000313" key="1">
    <source>
        <dbReference type="EMBL" id="PQJ79752.1"/>
    </source>
</evidence>
<sequence>MKKVLFISLFFLLSCNNKNKTLKFNVDCENKISIQDKILSLNEIIDIVKKHKEKYNLDAKFKVEACKETSVKILIDLKNIIKLKTI</sequence>
<dbReference type="PROSITE" id="PS51257">
    <property type="entry name" value="PROKAR_LIPOPROTEIN"/>
    <property type="match status" value="1"/>
</dbReference>
<dbReference type="EMBL" id="MSCN01000001">
    <property type="protein sequence ID" value="PQJ79752.1"/>
    <property type="molecule type" value="Genomic_DNA"/>
</dbReference>
<evidence type="ECO:0008006" key="3">
    <source>
        <dbReference type="Google" id="ProtNLM"/>
    </source>
</evidence>